<dbReference type="Proteomes" id="UP001220064">
    <property type="component" value="Chromosome"/>
</dbReference>
<dbReference type="Gene3D" id="1.10.150.80">
    <property type="entry name" value="HRDC domain"/>
    <property type="match status" value="2"/>
</dbReference>
<dbReference type="EMBL" id="CP063189">
    <property type="protein sequence ID" value="WCZ32642.1"/>
    <property type="molecule type" value="Genomic_DNA"/>
</dbReference>
<dbReference type="Pfam" id="PF18305">
    <property type="entry name" value="DNA_pol_A_exoN"/>
    <property type="match status" value="1"/>
</dbReference>
<organism evidence="2 3">
    <name type="scientific">Corynebacterium massiliense DSM 45435</name>
    <dbReference type="NCBI Taxonomy" id="1121364"/>
    <lineage>
        <taxon>Bacteria</taxon>
        <taxon>Bacillati</taxon>
        <taxon>Actinomycetota</taxon>
        <taxon>Actinomycetes</taxon>
        <taxon>Mycobacteriales</taxon>
        <taxon>Corynebacteriaceae</taxon>
        <taxon>Corynebacterium</taxon>
    </lineage>
</organism>
<evidence type="ECO:0000259" key="1">
    <source>
        <dbReference type="PROSITE" id="PS50967"/>
    </source>
</evidence>
<keyword evidence="3" id="KW-1185">Reference proteome</keyword>
<dbReference type="PANTHER" id="PTHR47649:SF1">
    <property type="entry name" value="RIBONUCLEASE D"/>
    <property type="match status" value="1"/>
</dbReference>
<evidence type="ECO:0000313" key="3">
    <source>
        <dbReference type="Proteomes" id="UP001220064"/>
    </source>
</evidence>
<dbReference type="Pfam" id="PF00570">
    <property type="entry name" value="HRDC"/>
    <property type="match status" value="1"/>
</dbReference>
<dbReference type="InterPro" id="IPR002121">
    <property type="entry name" value="HRDC_dom"/>
</dbReference>
<dbReference type="SMART" id="SM00341">
    <property type="entry name" value="HRDC"/>
    <property type="match status" value="1"/>
</dbReference>
<protein>
    <submittedName>
        <fullName evidence="2">Ribonuclease D</fullName>
        <ecNumber evidence="2">3.1.13.5</ecNumber>
    </submittedName>
</protein>
<dbReference type="InterPro" id="IPR002562">
    <property type="entry name" value="3'-5'_exonuclease_dom"/>
</dbReference>
<dbReference type="PANTHER" id="PTHR47649">
    <property type="entry name" value="RIBONUCLEASE D"/>
    <property type="match status" value="1"/>
</dbReference>
<sequence>MTELRTEPLDGIPAVFDTRDGLHTAARTLAAGHGPIAIDTERASAYRYDDRAFLLQLRRAGSGTVLIDPEGRRDDVRNLIGPVVNGADWVLHAAPSDLPSLAGVGLYPGRLFDTELAARMAGFSHPNLGAMVEELLGVQLEKGYGDADWSTRPLPREWLAYAALDVELLIELAEILRDILAERDKYDWAQQEFAAIARAHADSTGLQTPSWRDTKGIKTLRRAEQLAVARALWTARDKYSRGCDRAPGKVLPNKVLIDIARRLPATRRELEGIKGFPRRRPGAAAAWFQVIREARALPRDEWPRPQRAAARVPSKTTWAKDHPDEWLAYQDVRADVEELARELDIAKDTVIRPAALRAAVWAVVGTPPHGAGSASPSIGGTVRQVDGIPDVLAAEGARPWQIELVTPVIARRLFGDAGTSTR</sequence>
<dbReference type="InterPro" id="IPR010997">
    <property type="entry name" value="HRDC-like_sf"/>
</dbReference>
<feature type="domain" description="HRDC" evidence="1">
    <location>
        <begin position="222"/>
        <end position="301"/>
    </location>
</feature>
<dbReference type="RefSeq" id="WP_022862116.1">
    <property type="nucleotide sequence ID" value="NZ_ATVG01000001.1"/>
</dbReference>
<evidence type="ECO:0000313" key="2">
    <source>
        <dbReference type="EMBL" id="WCZ32642.1"/>
    </source>
</evidence>
<dbReference type="SUPFAM" id="SSF47819">
    <property type="entry name" value="HRDC-like"/>
    <property type="match status" value="1"/>
</dbReference>
<dbReference type="Gene3D" id="3.30.420.10">
    <property type="entry name" value="Ribonuclease H-like superfamily/Ribonuclease H"/>
    <property type="match status" value="1"/>
</dbReference>
<gene>
    <name evidence="2" type="primary">rnd</name>
    <name evidence="2" type="ORF">CMASS_06040</name>
</gene>
<dbReference type="InterPro" id="IPR041605">
    <property type="entry name" value="Exo_C"/>
</dbReference>
<dbReference type="EC" id="3.1.13.5" evidence="2"/>
<dbReference type="SMART" id="SM00474">
    <property type="entry name" value="35EXOc"/>
    <property type="match status" value="1"/>
</dbReference>
<dbReference type="InterPro" id="IPR012337">
    <property type="entry name" value="RNaseH-like_sf"/>
</dbReference>
<dbReference type="PROSITE" id="PS50967">
    <property type="entry name" value="HRDC"/>
    <property type="match status" value="1"/>
</dbReference>
<keyword evidence="2" id="KW-0378">Hydrolase</keyword>
<dbReference type="CDD" id="cd06142">
    <property type="entry name" value="RNaseD_exo"/>
    <property type="match status" value="1"/>
</dbReference>
<reference evidence="2 3" key="1">
    <citation type="submission" date="2020-10" db="EMBL/GenBank/DDBJ databases">
        <title>Complete genome sequence of Corynebacterium massiliense DSM 45435, type strain of Corynebacterium massiliense.</title>
        <authorList>
            <person name="Busche T."/>
            <person name="Kalinowski J."/>
            <person name="Ruckert C."/>
        </authorList>
    </citation>
    <scope>NUCLEOTIDE SEQUENCE [LARGE SCALE GENOMIC DNA]</scope>
    <source>
        <strain evidence="2 3">DSM 45435</strain>
    </source>
</reference>
<dbReference type="InterPro" id="IPR051086">
    <property type="entry name" value="RNase_D-like"/>
</dbReference>
<accession>A0ABY7UAZ3</accession>
<dbReference type="InterPro" id="IPR036397">
    <property type="entry name" value="RNaseH_sf"/>
</dbReference>
<dbReference type="Pfam" id="PF01612">
    <property type="entry name" value="DNA_pol_A_exo1"/>
    <property type="match status" value="1"/>
</dbReference>
<dbReference type="GO" id="GO:0033890">
    <property type="term" value="F:ribonuclease D activity"/>
    <property type="evidence" value="ECO:0007669"/>
    <property type="project" value="UniProtKB-EC"/>
</dbReference>
<proteinExistence type="predicted"/>
<dbReference type="SUPFAM" id="SSF53098">
    <property type="entry name" value="Ribonuclease H-like"/>
    <property type="match status" value="1"/>
</dbReference>
<dbReference type="InterPro" id="IPR044876">
    <property type="entry name" value="HRDC_dom_sf"/>
</dbReference>
<name>A0ABY7UAZ3_9CORY</name>